<organism evidence="3 4">
    <name type="scientific">Desulfacinum infernum DSM 9756</name>
    <dbReference type="NCBI Taxonomy" id="1121391"/>
    <lineage>
        <taxon>Bacteria</taxon>
        <taxon>Pseudomonadati</taxon>
        <taxon>Thermodesulfobacteriota</taxon>
        <taxon>Syntrophobacteria</taxon>
        <taxon>Syntrophobacterales</taxon>
        <taxon>Syntrophobacteraceae</taxon>
        <taxon>Desulfacinum</taxon>
    </lineage>
</organism>
<dbReference type="AlphaFoldDB" id="A0A1M4WB01"/>
<protein>
    <submittedName>
        <fullName evidence="3">Septal ring factor EnvC, activator of murein hydrolases AmiA and AmiB</fullName>
    </submittedName>
</protein>
<dbReference type="Gene3D" id="2.70.70.10">
    <property type="entry name" value="Glucose Permease (Domain IIA)"/>
    <property type="match status" value="1"/>
</dbReference>
<feature type="coiled-coil region" evidence="1">
    <location>
        <begin position="54"/>
        <end position="94"/>
    </location>
</feature>
<feature type="coiled-coil region" evidence="1">
    <location>
        <begin position="153"/>
        <end position="197"/>
    </location>
</feature>
<keyword evidence="1" id="KW-0175">Coiled coil</keyword>
<reference evidence="4" key="1">
    <citation type="submission" date="2016-11" db="EMBL/GenBank/DDBJ databases">
        <authorList>
            <person name="Varghese N."/>
            <person name="Submissions S."/>
        </authorList>
    </citation>
    <scope>NUCLEOTIDE SEQUENCE [LARGE SCALE GENOMIC DNA]</scope>
    <source>
        <strain evidence="4">DSM 9756</strain>
    </source>
</reference>
<evidence type="ECO:0000313" key="3">
    <source>
        <dbReference type="EMBL" id="SHE78441.1"/>
    </source>
</evidence>
<keyword evidence="3" id="KW-0378">Hydrolase</keyword>
<dbReference type="InterPro" id="IPR050570">
    <property type="entry name" value="Cell_wall_metabolism_enzyme"/>
</dbReference>
<evidence type="ECO:0000256" key="1">
    <source>
        <dbReference type="SAM" id="Coils"/>
    </source>
</evidence>
<dbReference type="PANTHER" id="PTHR21666:SF270">
    <property type="entry name" value="MUREIN HYDROLASE ACTIVATOR ENVC"/>
    <property type="match status" value="1"/>
</dbReference>
<evidence type="ECO:0000313" key="4">
    <source>
        <dbReference type="Proteomes" id="UP000184076"/>
    </source>
</evidence>
<keyword evidence="4" id="KW-1185">Reference proteome</keyword>
<name>A0A1M4WB01_9BACT</name>
<accession>A0A1M4WB01</accession>
<dbReference type="OrthoDB" id="9784703at2"/>
<sequence length="374" mass="42289">MHGLRQTIVCFFLVTAALADISFAGLDGNRGTLLPEGARRAWAADSSQDPKSLLQEIDALEKRLEEVVDRMESLARERDRLAQETARLEQSLADRKAAHARTKQRALRRLNSLAKVDWLRLVAMGGLRGDEDFALFHGAYALRELLRMDGGLLRRLASERESLKAAQAQLSERRKEMERVLRESADERERLDEIKERKILALIRFQEERKAAPPKENPDESAKRKRIARVPVRTCPFESLKGRLPLPVSGQVKREGTKKRSPGSSILYNDGVLIETDPREPVRAVHDGVVVFADIFRGYGRLMIIDHGDHYFSLLAHLGAFLKRTGDRVRAGEPVATLMQKADSAKAMLYFELRHKGRPVRVEDWLAAGKSMES</sequence>
<dbReference type="InterPro" id="IPR011055">
    <property type="entry name" value="Dup_hybrid_motif"/>
</dbReference>
<dbReference type="Pfam" id="PF01551">
    <property type="entry name" value="Peptidase_M23"/>
    <property type="match status" value="1"/>
</dbReference>
<dbReference type="SUPFAM" id="SSF51261">
    <property type="entry name" value="Duplicated hybrid motif"/>
    <property type="match status" value="1"/>
</dbReference>
<proteinExistence type="predicted"/>
<feature type="domain" description="M23ase beta-sheet core" evidence="2">
    <location>
        <begin position="269"/>
        <end position="360"/>
    </location>
</feature>
<dbReference type="STRING" id="1121391.SAMN02745206_00826"/>
<gene>
    <name evidence="3" type="ORF">SAMN02745206_00826</name>
</gene>
<dbReference type="PANTHER" id="PTHR21666">
    <property type="entry name" value="PEPTIDASE-RELATED"/>
    <property type="match status" value="1"/>
</dbReference>
<dbReference type="GO" id="GO:0004222">
    <property type="term" value="F:metalloendopeptidase activity"/>
    <property type="evidence" value="ECO:0007669"/>
    <property type="project" value="TreeGrafter"/>
</dbReference>
<dbReference type="InterPro" id="IPR016047">
    <property type="entry name" value="M23ase_b-sheet_dom"/>
</dbReference>
<evidence type="ECO:0000259" key="2">
    <source>
        <dbReference type="Pfam" id="PF01551"/>
    </source>
</evidence>
<dbReference type="EMBL" id="FQVB01000007">
    <property type="protein sequence ID" value="SHE78441.1"/>
    <property type="molecule type" value="Genomic_DNA"/>
</dbReference>
<dbReference type="CDD" id="cd12797">
    <property type="entry name" value="M23_peptidase"/>
    <property type="match status" value="1"/>
</dbReference>
<dbReference type="Proteomes" id="UP000184076">
    <property type="component" value="Unassembled WGS sequence"/>
</dbReference>